<dbReference type="Gene3D" id="2.80.10.50">
    <property type="match status" value="6"/>
</dbReference>
<dbReference type="Proteomes" id="UP001139193">
    <property type="component" value="Unassembled WGS sequence"/>
</dbReference>
<protein>
    <submittedName>
        <fullName evidence="2">T9SS type A sorting domain-containing protein</fullName>
    </submittedName>
</protein>
<dbReference type="AlphaFoldDB" id="A0A9X2AIC5"/>
<dbReference type="SUPFAM" id="SSF63829">
    <property type="entry name" value="Calcium-dependent phosphotriesterase"/>
    <property type="match status" value="1"/>
</dbReference>
<dbReference type="NCBIfam" id="TIGR04183">
    <property type="entry name" value="Por_Secre_tail"/>
    <property type="match status" value="1"/>
</dbReference>
<feature type="signal peptide" evidence="1">
    <location>
        <begin position="1"/>
        <end position="24"/>
    </location>
</feature>
<reference evidence="2" key="1">
    <citation type="submission" date="2022-03" db="EMBL/GenBank/DDBJ databases">
        <title>Bacterial whole genome sequence for Hymenobacter sp. DH14.</title>
        <authorList>
            <person name="Le V."/>
        </authorList>
    </citation>
    <scope>NUCLEOTIDE SEQUENCE</scope>
    <source>
        <strain evidence="2">DH14</strain>
    </source>
</reference>
<keyword evidence="1" id="KW-0732">Signal</keyword>
<evidence type="ECO:0000313" key="3">
    <source>
        <dbReference type="Proteomes" id="UP001139193"/>
    </source>
</evidence>
<comment type="caution">
    <text evidence="2">The sequence shown here is derived from an EMBL/GenBank/DDBJ whole genome shotgun (WGS) entry which is preliminary data.</text>
</comment>
<evidence type="ECO:0000313" key="2">
    <source>
        <dbReference type="EMBL" id="MCI1187599.1"/>
    </source>
</evidence>
<accession>A0A9X2AIC5</accession>
<feature type="chain" id="PRO_5040956501" evidence="1">
    <location>
        <begin position="25"/>
        <end position="828"/>
    </location>
</feature>
<name>A0A9X2AIC5_9BACT</name>
<keyword evidence="3" id="KW-1185">Reference proteome</keyword>
<proteinExistence type="predicted"/>
<organism evidence="2 3">
    <name type="scientific">Hymenobacter cyanobacteriorum</name>
    <dbReference type="NCBI Taxonomy" id="2926463"/>
    <lineage>
        <taxon>Bacteria</taxon>
        <taxon>Pseudomonadati</taxon>
        <taxon>Bacteroidota</taxon>
        <taxon>Cytophagia</taxon>
        <taxon>Cytophagales</taxon>
        <taxon>Hymenobacteraceae</taxon>
        <taxon>Hymenobacter</taxon>
    </lineage>
</organism>
<dbReference type="NCBIfam" id="TIGR02608">
    <property type="entry name" value="delta_60_rpt"/>
    <property type="match status" value="12"/>
</dbReference>
<sequence>MKKPQLLFLAGWLGLTSLAQLAQAQTLDPGFARPTLYSPGFVYSALEQPDGRKVLTGSFARVSGTATSSVVRLNADGTIDAAFQQNLGATSNVYRVDRQSNGQLLLTSFTTTATLMAGGISRNTILRLNADGTGDATFDAGAGTNTASSGSSVDFSLPLPNGQVLATGGFNSFNGTPANNIVRLNATGSIDATFNPGTGPDDYIGTSALLPSGKYLIAGYFSSYNGVTNPAVARLNADGSPDRTFASALPTGSSVDNFAVQPDGRIVVAGYFPYATVTNGLLRLNADGSLDNTFNSSATPGSAVYSYYGHGIEIQPDGKILTAKHDGTANLPIARLNSNGTPDASFAPAISSFNLYSMTLLANGKVLAAGRGSQFGSRPNNGLLQLNTDGTLDPSFLPSFQSVGVIGNVVRQADGKLIVSGNFSEVSGQPVNLLARFNPDGTLDATYIGGATLLSMPQDLALQADGRLLVLYSNSVQRLLVSGAADNSFAGNSLNFSSATADRLLVQPDGRILVAGQPLNSSYPAIVRLLADGSQDGSFSPAFGSGVDRMSVIRTLALQADGRIVVAGTFVPATGTSSSVVRRLDAGGAFDATYSSTTILSGIAAGTVNSIALQADGKAVVGGQFSNVGANVARLTTTGTLDATFAGPSFASGSVSKVLIQPNGRILLGGLFTSVSLPANLARLLATGAADASFAATAVPSSTVRALLVQPDGSIVAGGNFITVNGQPAGGLARIIVPNVLAALASTAVAARTEAWPVPAHTTLTVAPDASAHPQALDLIDGLGRLVRHQEFSTAAPAQLALENLPVGTYLLRVTYAEGVVTRRVQVQ</sequence>
<evidence type="ECO:0000256" key="1">
    <source>
        <dbReference type="SAM" id="SignalP"/>
    </source>
</evidence>
<dbReference type="InterPro" id="IPR013431">
    <property type="entry name" value="Delta_60_rpt"/>
</dbReference>
<gene>
    <name evidence="2" type="ORF">MON38_09220</name>
</gene>
<dbReference type="Pfam" id="PF17164">
    <property type="entry name" value="DUF5122"/>
    <property type="match status" value="13"/>
</dbReference>
<dbReference type="SUPFAM" id="SSF101898">
    <property type="entry name" value="NHL repeat"/>
    <property type="match status" value="1"/>
</dbReference>
<dbReference type="EMBL" id="JALBGC010000002">
    <property type="protein sequence ID" value="MCI1187599.1"/>
    <property type="molecule type" value="Genomic_DNA"/>
</dbReference>
<dbReference type="InterPro" id="IPR026444">
    <property type="entry name" value="Secre_tail"/>
</dbReference>
<dbReference type="RefSeq" id="WP_241935863.1">
    <property type="nucleotide sequence ID" value="NZ_JALBGC010000002.1"/>
</dbReference>